<organism evidence="2 3">
    <name type="scientific">Rotaria magnacalcarata</name>
    <dbReference type="NCBI Taxonomy" id="392030"/>
    <lineage>
        <taxon>Eukaryota</taxon>
        <taxon>Metazoa</taxon>
        <taxon>Spiralia</taxon>
        <taxon>Gnathifera</taxon>
        <taxon>Rotifera</taxon>
        <taxon>Eurotatoria</taxon>
        <taxon>Bdelloidea</taxon>
        <taxon>Philodinida</taxon>
        <taxon>Philodinidae</taxon>
        <taxon>Rotaria</taxon>
    </lineage>
</organism>
<protein>
    <submittedName>
        <fullName evidence="2">Uncharacterized protein</fullName>
    </submittedName>
</protein>
<accession>A0A8S2L5B1</accession>
<evidence type="ECO:0000313" key="2">
    <source>
        <dbReference type="EMBL" id="CAF3884833.1"/>
    </source>
</evidence>
<sequence>NFQCTLRNRSQHHDEHIKMYHNVEHHNRSQHHDEQSKAAKKNGDKQSSTVSMNNPSQGESSNHSERLTVCPNCGVHLTETAIIEHLKYCQKLTHTFQARDGTVTSMSYADRDQIHRITLKPVPDNLIPHVHHGQSFQQTRMAPRSEHHDYKAPLSNNLKNEIFLLRIMTRKFSTEMLPLIYIQVNQEKFARVRLTHASTAAQLRTILLEDHQLSSDAYFLDTIGYRVSEEDESKETIKQLLCENDIIYLRNEKILLVQNASPALQIRRDK</sequence>
<comment type="caution">
    <text evidence="2">The sequence shown here is derived from an EMBL/GenBank/DDBJ whole genome shotgun (WGS) entry which is preliminary data.</text>
</comment>
<gene>
    <name evidence="2" type="ORF">SMN809_LOCUS5802</name>
</gene>
<name>A0A8S2L5B1_9BILA</name>
<evidence type="ECO:0000256" key="1">
    <source>
        <dbReference type="SAM" id="MobiDB-lite"/>
    </source>
</evidence>
<reference evidence="2" key="1">
    <citation type="submission" date="2021-02" db="EMBL/GenBank/DDBJ databases">
        <authorList>
            <person name="Nowell W R."/>
        </authorList>
    </citation>
    <scope>NUCLEOTIDE SEQUENCE</scope>
</reference>
<feature type="region of interest" description="Disordered" evidence="1">
    <location>
        <begin position="25"/>
        <end position="67"/>
    </location>
</feature>
<feature type="non-terminal residue" evidence="2">
    <location>
        <position position="1"/>
    </location>
</feature>
<evidence type="ECO:0000313" key="3">
    <source>
        <dbReference type="Proteomes" id="UP000676336"/>
    </source>
</evidence>
<proteinExistence type="predicted"/>
<dbReference type="Proteomes" id="UP000676336">
    <property type="component" value="Unassembled WGS sequence"/>
</dbReference>
<feature type="compositionally biased region" description="Basic and acidic residues" evidence="1">
    <location>
        <begin position="25"/>
        <end position="44"/>
    </location>
</feature>
<dbReference type="EMBL" id="CAJOBI010001505">
    <property type="protein sequence ID" value="CAF3884833.1"/>
    <property type="molecule type" value="Genomic_DNA"/>
</dbReference>
<feature type="compositionally biased region" description="Polar residues" evidence="1">
    <location>
        <begin position="45"/>
        <end position="61"/>
    </location>
</feature>
<dbReference type="AlphaFoldDB" id="A0A8S2L5B1"/>